<dbReference type="InterPro" id="IPR009305">
    <property type="entry name" value="Mpo1-like"/>
</dbReference>
<reference evidence="3 4" key="1">
    <citation type="submission" date="2018-06" db="EMBL/GenBank/DDBJ databases">
        <title>Comparative genomics reveals the genomic features of Rhizophagus irregularis, R. cerebriforme, R. diaphanum and Gigaspora rosea, and their symbiotic lifestyle signature.</title>
        <authorList>
            <person name="Morin E."/>
            <person name="San Clemente H."/>
            <person name="Chen E.C.H."/>
            <person name="De La Providencia I."/>
            <person name="Hainaut M."/>
            <person name="Kuo A."/>
            <person name="Kohler A."/>
            <person name="Murat C."/>
            <person name="Tang N."/>
            <person name="Roy S."/>
            <person name="Loubradou J."/>
            <person name="Henrissat B."/>
            <person name="Grigoriev I.V."/>
            <person name="Corradi N."/>
            <person name="Roux C."/>
            <person name="Martin F.M."/>
        </authorList>
    </citation>
    <scope>NUCLEOTIDE SEQUENCE [LARGE SCALE GENOMIC DNA]</scope>
    <source>
        <strain evidence="3 4">DAOM 227022</strain>
    </source>
</reference>
<keyword evidence="4" id="KW-1185">Reference proteome</keyword>
<dbReference type="PANTHER" id="PTHR28026:SF9">
    <property type="entry name" value="2-HYDROXY-PALMITIC ACID DIOXYGENASE MPO1"/>
    <property type="match status" value="1"/>
</dbReference>
<dbReference type="EMBL" id="QKYT01000944">
    <property type="protein sequence ID" value="RIA80556.1"/>
    <property type="molecule type" value="Genomic_DNA"/>
</dbReference>
<keyword evidence="2" id="KW-1133">Transmembrane helix</keyword>
<dbReference type="OrthoDB" id="2124888at2759"/>
<dbReference type="AlphaFoldDB" id="A0A397S764"/>
<organism evidence="3 4">
    <name type="scientific">Glomus cerebriforme</name>
    <dbReference type="NCBI Taxonomy" id="658196"/>
    <lineage>
        <taxon>Eukaryota</taxon>
        <taxon>Fungi</taxon>
        <taxon>Fungi incertae sedis</taxon>
        <taxon>Mucoromycota</taxon>
        <taxon>Glomeromycotina</taxon>
        <taxon>Glomeromycetes</taxon>
        <taxon>Glomerales</taxon>
        <taxon>Glomeraceae</taxon>
        <taxon>Glomus</taxon>
    </lineage>
</organism>
<dbReference type="GO" id="GO:0016020">
    <property type="term" value="C:membrane"/>
    <property type="evidence" value="ECO:0007669"/>
    <property type="project" value="GOC"/>
</dbReference>
<feature type="transmembrane region" description="Helical" evidence="2">
    <location>
        <begin position="111"/>
        <end position="130"/>
    </location>
</feature>
<keyword evidence="2" id="KW-0472">Membrane</keyword>
<dbReference type="Pfam" id="PF06127">
    <property type="entry name" value="Mpo1-like"/>
    <property type="match status" value="1"/>
</dbReference>
<accession>A0A397S764</accession>
<dbReference type="Proteomes" id="UP000265703">
    <property type="component" value="Unassembled WGS sequence"/>
</dbReference>
<comment type="caution">
    <text evidence="3">The sequence shown here is derived from an EMBL/GenBank/DDBJ whole genome shotgun (WGS) entry which is preliminary data.</text>
</comment>
<evidence type="ECO:0000256" key="1">
    <source>
        <dbReference type="SAM" id="MobiDB-lite"/>
    </source>
</evidence>
<evidence type="ECO:0000313" key="4">
    <source>
        <dbReference type="Proteomes" id="UP000265703"/>
    </source>
</evidence>
<feature type="transmembrane region" description="Helical" evidence="2">
    <location>
        <begin position="142"/>
        <end position="163"/>
    </location>
</feature>
<feature type="transmembrane region" description="Helical" evidence="2">
    <location>
        <begin position="21"/>
        <end position="41"/>
    </location>
</feature>
<name>A0A397S764_9GLOM</name>
<dbReference type="GO" id="GO:0046521">
    <property type="term" value="P:sphingoid catabolic process"/>
    <property type="evidence" value="ECO:0007669"/>
    <property type="project" value="TreeGrafter"/>
</dbReference>
<feature type="region of interest" description="Disordered" evidence="1">
    <location>
        <begin position="185"/>
        <end position="204"/>
    </location>
</feature>
<evidence type="ECO:0000256" key="2">
    <source>
        <dbReference type="SAM" id="Phobius"/>
    </source>
</evidence>
<protein>
    <recommendedName>
        <fullName evidence="5">DUF962 domain protein</fullName>
    </recommendedName>
</protein>
<evidence type="ECO:0000313" key="3">
    <source>
        <dbReference type="EMBL" id="RIA80556.1"/>
    </source>
</evidence>
<proteinExistence type="predicted"/>
<sequence length="204" mass="23621">MGLLNLEEQLTFYGQYHRHKVNVLIHIVCVPLILWSSLVWAANTGPLLPYEKDSLWKLTPFVPNFSLFVVLFYISYYILLEPVAGALYAPLLLFAAYHATNFAATFPNHNFLAGIVHVISWIVQFMGHGFAEKRSPALKDNIIQALLLAPLFVWLEVLFSMGYRSTLQKRVNKNVQLAIDEYEKKKEERRREKELKKKQAQKVE</sequence>
<evidence type="ECO:0008006" key="5">
    <source>
        <dbReference type="Google" id="ProtNLM"/>
    </source>
</evidence>
<keyword evidence="2" id="KW-0812">Transmembrane</keyword>
<dbReference type="PANTHER" id="PTHR28026">
    <property type="entry name" value="DUF962 DOMAIN PROTEIN (AFU_ORTHOLOGUE AFUA_8G05310)"/>
    <property type="match status" value="1"/>
</dbReference>
<gene>
    <name evidence="3" type="ORF">C1645_717379</name>
</gene>
<dbReference type="GO" id="GO:0005783">
    <property type="term" value="C:endoplasmic reticulum"/>
    <property type="evidence" value="ECO:0007669"/>
    <property type="project" value="TreeGrafter"/>
</dbReference>
<feature type="transmembrane region" description="Helical" evidence="2">
    <location>
        <begin position="61"/>
        <end position="79"/>
    </location>
</feature>